<dbReference type="InterPro" id="IPR001245">
    <property type="entry name" value="Ser-Thr/Tyr_kinase_cat_dom"/>
</dbReference>
<accession>A0AAV9ET81</accession>
<evidence type="ECO:0000256" key="1">
    <source>
        <dbReference type="ARBA" id="ARBA00022741"/>
    </source>
</evidence>
<dbReference type="PANTHER" id="PTHR27007">
    <property type="match status" value="1"/>
</dbReference>
<feature type="domain" description="Protein kinase" evidence="3">
    <location>
        <begin position="45"/>
        <end position="326"/>
    </location>
</feature>
<dbReference type="SMART" id="SM00220">
    <property type="entry name" value="S_TKc"/>
    <property type="match status" value="1"/>
</dbReference>
<name>A0AAV9ET81_ACOCL</name>
<dbReference type="PROSITE" id="PS00108">
    <property type="entry name" value="PROTEIN_KINASE_ST"/>
    <property type="match status" value="1"/>
</dbReference>
<dbReference type="GO" id="GO:0016020">
    <property type="term" value="C:membrane"/>
    <property type="evidence" value="ECO:0007669"/>
    <property type="project" value="UniProtKB-SubCell"/>
</dbReference>
<dbReference type="EMBL" id="JAUJYO010000005">
    <property type="protein sequence ID" value="KAK1316154.1"/>
    <property type="molecule type" value="Genomic_DNA"/>
</dbReference>
<sequence>MFRFRNLSLISGVPMQLWVEYDGTNAELNVTLSPIGVPKPDIPLMSTTVNLSELILDTMYVGFSSSTCHSANSHKREVAIKRVSHESRQGMKEFVAEIISMGRLRHRNIVQLLGYCRRRKGELLLVYEYMPNGSLDKFLFGGNNQLLNWSQRYHIAKGIASGLFYLHGEWEKLVVHRDVKSSNVLLDSEMNGRLSDFGLARIYDHGSDPNTTQIVCGRKPTDPQLTTSADEGVSLVDWVLDYWRRGVVMETVDARLGCDYVVEEVELVMKLGLLCTHIVPLARPNMRQVMQFFEGDVKLPHLSPDYMNVDPQELEQYHQGFDVPFMSLHSSKMEESVLSGGR</sequence>
<reference evidence="4" key="1">
    <citation type="journal article" date="2023" name="Nat. Commun.">
        <title>Diploid and tetraploid genomes of Acorus and the evolution of monocots.</title>
        <authorList>
            <person name="Ma L."/>
            <person name="Liu K.W."/>
            <person name="Li Z."/>
            <person name="Hsiao Y.Y."/>
            <person name="Qi Y."/>
            <person name="Fu T."/>
            <person name="Tang G.D."/>
            <person name="Zhang D."/>
            <person name="Sun W.H."/>
            <person name="Liu D.K."/>
            <person name="Li Y."/>
            <person name="Chen G.Z."/>
            <person name="Liu X.D."/>
            <person name="Liao X.Y."/>
            <person name="Jiang Y.T."/>
            <person name="Yu X."/>
            <person name="Hao Y."/>
            <person name="Huang J."/>
            <person name="Zhao X.W."/>
            <person name="Ke S."/>
            <person name="Chen Y.Y."/>
            <person name="Wu W.L."/>
            <person name="Hsu J.L."/>
            <person name="Lin Y.F."/>
            <person name="Huang M.D."/>
            <person name="Li C.Y."/>
            <person name="Huang L."/>
            <person name="Wang Z.W."/>
            <person name="Zhao X."/>
            <person name="Zhong W.Y."/>
            <person name="Peng D.H."/>
            <person name="Ahmad S."/>
            <person name="Lan S."/>
            <person name="Zhang J.S."/>
            <person name="Tsai W.C."/>
            <person name="Van de Peer Y."/>
            <person name="Liu Z.J."/>
        </authorList>
    </citation>
    <scope>NUCLEOTIDE SEQUENCE</scope>
    <source>
        <strain evidence="4">CP</strain>
    </source>
</reference>
<dbReference type="FunFam" id="1.10.510.10:FF:001731">
    <property type="match status" value="1"/>
</dbReference>
<dbReference type="PROSITE" id="PS50011">
    <property type="entry name" value="PROTEIN_KINASE_DOM"/>
    <property type="match status" value="1"/>
</dbReference>
<evidence type="ECO:0000259" key="3">
    <source>
        <dbReference type="PROSITE" id="PS50011"/>
    </source>
</evidence>
<dbReference type="InterPro" id="IPR008271">
    <property type="entry name" value="Ser/Thr_kinase_AS"/>
</dbReference>
<reference evidence="4" key="2">
    <citation type="submission" date="2023-06" db="EMBL/GenBank/DDBJ databases">
        <authorList>
            <person name="Ma L."/>
            <person name="Liu K.-W."/>
            <person name="Li Z."/>
            <person name="Hsiao Y.-Y."/>
            <person name="Qi Y."/>
            <person name="Fu T."/>
            <person name="Tang G."/>
            <person name="Zhang D."/>
            <person name="Sun W.-H."/>
            <person name="Liu D.-K."/>
            <person name="Li Y."/>
            <person name="Chen G.-Z."/>
            <person name="Liu X.-D."/>
            <person name="Liao X.-Y."/>
            <person name="Jiang Y.-T."/>
            <person name="Yu X."/>
            <person name="Hao Y."/>
            <person name="Huang J."/>
            <person name="Zhao X.-W."/>
            <person name="Ke S."/>
            <person name="Chen Y.-Y."/>
            <person name="Wu W.-L."/>
            <person name="Hsu J.-L."/>
            <person name="Lin Y.-F."/>
            <person name="Huang M.-D."/>
            <person name="Li C.-Y."/>
            <person name="Huang L."/>
            <person name="Wang Z.-W."/>
            <person name="Zhao X."/>
            <person name="Zhong W.-Y."/>
            <person name="Peng D.-H."/>
            <person name="Ahmad S."/>
            <person name="Lan S."/>
            <person name="Zhang J.-S."/>
            <person name="Tsai W.-C."/>
            <person name="Van De Peer Y."/>
            <person name="Liu Z.-J."/>
        </authorList>
    </citation>
    <scope>NUCLEOTIDE SEQUENCE</scope>
    <source>
        <strain evidence="4">CP</strain>
        <tissue evidence="4">Leaves</tissue>
    </source>
</reference>
<dbReference type="Gene3D" id="1.10.510.10">
    <property type="entry name" value="Transferase(Phosphotransferase) domain 1"/>
    <property type="match status" value="2"/>
</dbReference>
<organism evidence="4 5">
    <name type="scientific">Acorus calamus</name>
    <name type="common">Sweet flag</name>
    <dbReference type="NCBI Taxonomy" id="4465"/>
    <lineage>
        <taxon>Eukaryota</taxon>
        <taxon>Viridiplantae</taxon>
        <taxon>Streptophyta</taxon>
        <taxon>Embryophyta</taxon>
        <taxon>Tracheophyta</taxon>
        <taxon>Spermatophyta</taxon>
        <taxon>Magnoliopsida</taxon>
        <taxon>Liliopsida</taxon>
        <taxon>Acoraceae</taxon>
        <taxon>Acorus</taxon>
    </lineage>
</organism>
<keyword evidence="1" id="KW-0547">Nucleotide-binding</keyword>
<proteinExistence type="predicted"/>
<comment type="caution">
    <text evidence="4">The sequence shown here is derived from an EMBL/GenBank/DDBJ whole genome shotgun (WGS) entry which is preliminary data.</text>
</comment>
<keyword evidence="4" id="KW-0418">Kinase</keyword>
<dbReference type="Gene3D" id="3.30.200.20">
    <property type="entry name" value="Phosphorylase Kinase, domain 1"/>
    <property type="match status" value="1"/>
</dbReference>
<evidence type="ECO:0000313" key="4">
    <source>
        <dbReference type="EMBL" id="KAK1316154.1"/>
    </source>
</evidence>
<dbReference type="SUPFAM" id="SSF56112">
    <property type="entry name" value="Protein kinase-like (PK-like)"/>
    <property type="match status" value="1"/>
</dbReference>
<gene>
    <name evidence="4" type="primary">LECRK41</name>
    <name evidence="4" type="ORF">QJS10_CPA05g01914</name>
</gene>
<dbReference type="GO" id="GO:0030246">
    <property type="term" value="F:carbohydrate binding"/>
    <property type="evidence" value="ECO:0007669"/>
    <property type="project" value="UniProtKB-KW"/>
</dbReference>
<keyword evidence="5" id="KW-1185">Reference proteome</keyword>
<dbReference type="GO" id="GO:0051707">
    <property type="term" value="P:response to other organism"/>
    <property type="evidence" value="ECO:0007669"/>
    <property type="project" value="UniProtKB-ARBA"/>
</dbReference>
<dbReference type="GO" id="GO:0004672">
    <property type="term" value="F:protein kinase activity"/>
    <property type="evidence" value="ECO:0007669"/>
    <property type="project" value="InterPro"/>
</dbReference>
<keyword evidence="2" id="KW-0067">ATP-binding</keyword>
<dbReference type="InterPro" id="IPR000719">
    <property type="entry name" value="Prot_kinase_dom"/>
</dbReference>
<keyword evidence="4" id="KW-0675">Receptor</keyword>
<dbReference type="Proteomes" id="UP001180020">
    <property type="component" value="Unassembled WGS sequence"/>
</dbReference>
<protein>
    <submittedName>
        <fullName evidence="4">L-type lectin-domain containing receptor kinase IV.1</fullName>
    </submittedName>
</protein>
<evidence type="ECO:0000256" key="2">
    <source>
        <dbReference type="ARBA" id="ARBA00022840"/>
    </source>
</evidence>
<keyword evidence="4" id="KW-0808">Transferase</keyword>
<evidence type="ECO:0000313" key="5">
    <source>
        <dbReference type="Proteomes" id="UP001180020"/>
    </source>
</evidence>
<dbReference type="InterPro" id="IPR011009">
    <property type="entry name" value="Kinase-like_dom_sf"/>
</dbReference>
<dbReference type="AlphaFoldDB" id="A0AAV9ET81"/>
<dbReference type="InterPro" id="IPR013320">
    <property type="entry name" value="ConA-like_dom_sf"/>
</dbReference>
<dbReference type="GO" id="GO:0006952">
    <property type="term" value="P:defense response"/>
    <property type="evidence" value="ECO:0007669"/>
    <property type="project" value="UniProtKB-ARBA"/>
</dbReference>
<dbReference type="GO" id="GO:0005524">
    <property type="term" value="F:ATP binding"/>
    <property type="evidence" value="ECO:0007669"/>
    <property type="project" value="UniProtKB-KW"/>
</dbReference>
<dbReference type="Gene3D" id="2.60.120.200">
    <property type="match status" value="1"/>
</dbReference>
<dbReference type="SUPFAM" id="SSF49899">
    <property type="entry name" value="Concanavalin A-like lectins/glucanases"/>
    <property type="match status" value="1"/>
</dbReference>
<dbReference type="Pfam" id="PF07714">
    <property type="entry name" value="PK_Tyr_Ser-Thr"/>
    <property type="match status" value="1"/>
</dbReference>
<dbReference type="InterPro" id="IPR050528">
    <property type="entry name" value="L-type_Lectin-RKs"/>
</dbReference>